<sequence>MTKNEQYLVNLKYLGPEPDLSGNITDIDYAVALNWYNSMATVDEGREYLSDYLYSIGRFEESKKVSKIPDNWISTTTCWIARMVLRGVIFKKSIKDFFEKKLTESFDKIPKPKKKEIVEENKPSIQERMRDRCNMLIAELEDKLASGETFSVYEWMKAKEVPSVYTENFIRKFAPYLSELIELTEVRKMKKRDDKQEQLVEYYQRWSNKFITDEIFKINNLLEDIERYGSNEKKARKPSVRKKKEVPADKKIKNLKYQKEDNSLKLVSINPEKIIGSQELWTYNTKYKTLTVLKALDRGGLQVKGTSIINYDETNSVTKLTGRKSEAILDKVLKGGKIVLRKLLEELKNASSVAYRLNENTILLKVVNG</sequence>
<reference evidence="1" key="1">
    <citation type="submission" date="2020-04" db="EMBL/GenBank/DDBJ databases">
        <authorList>
            <person name="Chiriac C."/>
            <person name="Salcher M."/>
            <person name="Ghai R."/>
            <person name="Kavagutti S V."/>
        </authorList>
    </citation>
    <scope>NUCLEOTIDE SEQUENCE</scope>
</reference>
<name>A0A6J5P0K3_9CAUD</name>
<accession>A0A6J5P0K3</accession>
<organism evidence="1">
    <name type="scientific">uncultured Caudovirales phage</name>
    <dbReference type="NCBI Taxonomy" id="2100421"/>
    <lineage>
        <taxon>Viruses</taxon>
        <taxon>Duplodnaviria</taxon>
        <taxon>Heunggongvirae</taxon>
        <taxon>Uroviricota</taxon>
        <taxon>Caudoviricetes</taxon>
        <taxon>Peduoviridae</taxon>
        <taxon>Maltschvirus</taxon>
        <taxon>Maltschvirus maltsch</taxon>
    </lineage>
</organism>
<protein>
    <submittedName>
        <fullName evidence="1">Uncharacterized protein</fullName>
    </submittedName>
</protein>
<proteinExistence type="predicted"/>
<dbReference type="EMBL" id="LR796734">
    <property type="protein sequence ID" value="CAB4162705.1"/>
    <property type="molecule type" value="Genomic_DNA"/>
</dbReference>
<gene>
    <name evidence="1" type="ORF">UFOVP787_94</name>
</gene>
<evidence type="ECO:0000313" key="1">
    <source>
        <dbReference type="EMBL" id="CAB4162705.1"/>
    </source>
</evidence>